<dbReference type="Pfam" id="PF20665">
    <property type="entry name" value="Zw10_middle"/>
    <property type="match status" value="1"/>
</dbReference>
<evidence type="ECO:0000313" key="4">
    <source>
        <dbReference type="EMBL" id="ACN40203.1"/>
    </source>
</evidence>
<sequence length="767" mass="86254">MDIRELLVSSSASELDDSSPVSAPDLHLLKERLHVRSLQIKDRVHKYVKSHYQDFSSIISRASHDASRVEDTSDNLNGILQLLNKPSADDGKGLQLPIDVDVDLCQLTTHARALNKRLNEKKEALALVQTISLFVQRLQNAQQNMIVEQGRLVESAQALNLLRFALRVPENLKDGEIGVSWEPKAFTLLKSQWVSCFSKLQDLLEYMFDTAIQVDNAHSKLYINLHITCEKLPVSLGGVELSSVLTAMDIAGILDAAFARLADSIIKSVIIPVTHTSAIHIVSEELVKNKPVLSWALLSDTQSEGVAPGTLYPKLLQVLKLVYQHICFENRSWMNLFGKLTWPRLSEAVITNCLAKAVPTEASEVVEFQKVLKLTRDFECALTDMMFIFASNSKDDKLSNFASNIEVHFAAKKRNQILARARRLLVRSDFTITLENAVELLFQPATCTVSWAAKQLMEIVHEALQDACSSPTRVAVELYHAARDTLLLYRAIVPVKLTKELNTLCQAAVVVHNDCLYLAQEVLGLAFEYNASFPDGLKEHALFVDLAPPFHQLAAELLNQQVQLLLSGLKEALDQANGFQNTHKKQQSEMASLAVDQVVLLMEKVRMLWQPLLQPPIYKKVQHSILQHLFSRIGSEILMLDDMAVEETLQLRKLIKTAFQNMSSLLKSVVDEDIGVQKTVEGFVKEDEISEITWDQLENLIPSLRKLRRITDLLDMPLKSITLAWESGELIASGFTSLEVKKLIRAVFSDSLLRRECLRRIETTEFL</sequence>
<dbReference type="GO" id="GO:0005737">
    <property type="term" value="C:cytoplasm"/>
    <property type="evidence" value="ECO:0007669"/>
    <property type="project" value="GOC"/>
</dbReference>
<evidence type="ECO:0008006" key="5">
    <source>
        <dbReference type="Google" id="ProtNLM"/>
    </source>
</evidence>
<evidence type="ECO:0000259" key="1">
    <source>
        <dbReference type="Pfam" id="PF20665"/>
    </source>
</evidence>
<protein>
    <recommendedName>
        <fullName evidence="5">Centromere/kinetochore protein zw10 homolog</fullName>
    </recommendedName>
</protein>
<dbReference type="InterPro" id="IPR046362">
    <property type="entry name" value="Zw10/DSL1_C_sf"/>
</dbReference>
<dbReference type="EMBL" id="BT070699">
    <property type="protein sequence ID" value="ACN40203.1"/>
    <property type="molecule type" value="mRNA"/>
</dbReference>
<dbReference type="Pfam" id="PF20666">
    <property type="entry name" value="ZW10_C"/>
    <property type="match status" value="1"/>
</dbReference>
<evidence type="ECO:0000259" key="2">
    <source>
        <dbReference type="Pfam" id="PF20666"/>
    </source>
</evidence>
<proteinExistence type="evidence at transcript level"/>
<organism evidence="4">
    <name type="scientific">Picea sitchensis</name>
    <name type="common">Sitka spruce</name>
    <name type="synonym">Pinus sitchensis</name>
    <dbReference type="NCBI Taxonomy" id="3332"/>
    <lineage>
        <taxon>Eukaryota</taxon>
        <taxon>Viridiplantae</taxon>
        <taxon>Streptophyta</taxon>
        <taxon>Embryophyta</taxon>
        <taxon>Tracheophyta</taxon>
        <taxon>Spermatophyta</taxon>
        <taxon>Pinopsida</taxon>
        <taxon>Pinidae</taxon>
        <taxon>Conifers I</taxon>
        <taxon>Pinales</taxon>
        <taxon>Pinaceae</taxon>
        <taxon>Picea</taxon>
    </lineage>
</organism>
<dbReference type="GO" id="GO:1990423">
    <property type="term" value="C:RZZ complex"/>
    <property type="evidence" value="ECO:0007669"/>
    <property type="project" value="TreeGrafter"/>
</dbReference>
<dbReference type="InterPro" id="IPR048343">
    <property type="entry name" value="ZW10_C"/>
</dbReference>
<accession>C0PQW3</accession>
<dbReference type="PANTHER" id="PTHR12205:SF0">
    <property type="entry name" value="CENTROMERE_KINETOCHORE PROTEIN ZW10 HOMOLOG"/>
    <property type="match status" value="1"/>
</dbReference>
<feature type="domain" description="ZW10 C-terminal helical" evidence="3">
    <location>
        <begin position="594"/>
        <end position="761"/>
    </location>
</feature>
<dbReference type="Gene3D" id="1.10.357.150">
    <property type="match status" value="1"/>
</dbReference>
<feature type="domain" description="Centromere/kinetochore protein zw10 middle" evidence="1">
    <location>
        <begin position="203"/>
        <end position="425"/>
    </location>
</feature>
<reference evidence="4" key="1">
    <citation type="submission" date="2009-02" db="EMBL/GenBank/DDBJ databases">
        <title>Full length sequence-verified cDNA sequences from Sitka spruce (Picea sitchensis).</title>
        <authorList>
            <person name="Reid K.E."/>
            <person name="Liao N."/>
            <person name="Ralph S."/>
            <person name="Kolosova N."/>
            <person name="Oddy C."/>
            <person name="Moore R."/>
            <person name="Mayo M."/>
            <person name="Wagner S."/>
            <person name="King J."/>
            <person name="Yanchuk A."/>
            <person name="Holt R."/>
            <person name="Jones S."/>
            <person name="Marra M."/>
            <person name="Ritland C.E."/>
            <person name="Ritland K."/>
            <person name="Bohlmann J."/>
        </authorList>
    </citation>
    <scope>NUCLEOTIDE SEQUENCE</scope>
    <source>
        <tissue evidence="4">Green portion of the leader tissue</tissue>
    </source>
</reference>
<dbReference type="GO" id="GO:0007094">
    <property type="term" value="P:mitotic spindle assembly checkpoint signaling"/>
    <property type="evidence" value="ECO:0007669"/>
    <property type="project" value="TreeGrafter"/>
</dbReference>
<feature type="domain" description="Centromere/kinetochore protein zw10 C-terminal" evidence="2">
    <location>
        <begin position="444"/>
        <end position="570"/>
    </location>
</feature>
<dbReference type="GO" id="GO:0006888">
    <property type="term" value="P:endoplasmic reticulum to Golgi vesicle-mediated transport"/>
    <property type="evidence" value="ECO:0007669"/>
    <property type="project" value="TreeGrafter"/>
</dbReference>
<name>C0PQW3_PICSI</name>
<evidence type="ECO:0000259" key="3">
    <source>
        <dbReference type="Pfam" id="PF22766"/>
    </source>
</evidence>
<dbReference type="AlphaFoldDB" id="C0PQW3"/>
<dbReference type="InterPro" id="IPR048344">
    <property type="entry name" value="Zw10_middle"/>
</dbReference>
<dbReference type="Pfam" id="PF22766">
    <property type="entry name" value="ZW10_C2"/>
    <property type="match status" value="1"/>
</dbReference>
<dbReference type="InterPro" id="IPR055148">
    <property type="entry name" value="ZW10_C_2"/>
</dbReference>
<dbReference type="PANTHER" id="PTHR12205">
    <property type="entry name" value="CENTROMERE/KINETOCHORE PROTEIN ZW10"/>
    <property type="match status" value="1"/>
</dbReference>